<dbReference type="AlphaFoldDB" id="A0A9P1JG48"/>
<accession>A0A9P1JG48</accession>
<dbReference type="EMBL" id="FN597644">
    <property type="protein sequence ID" value="CBI42419.1"/>
    <property type="molecule type" value="Genomic_DNA"/>
</dbReference>
<protein>
    <submittedName>
        <fullName evidence="1">Galactose-1-phosphate uridylyltransferase Gal-1-P uridylyltransferase UDP-glucose-hexose-1-phosphate uridylyltransferase</fullName>
    </submittedName>
</protein>
<name>A0A9P1JG48_BACAS</name>
<reference evidence="1 2" key="1">
    <citation type="journal article" date="2011" name="Int. J. Syst. Evol. Microbiol.">
        <title>Relationship of Bacillus amyloliquefaciens clades associated with strains DSM 7T and FZB42T: a proposal for Bacillus amyloliquefaciens subsp. amyloliquefaciens subsp. nov. and Bacillus amyloliquefaciens subsp. plantarum subsp. nov. based on complete genome sequence comparisons.</title>
        <authorList>
            <person name="Borriss R."/>
            <person name="Chen X.H."/>
            <person name="Rueckert C."/>
            <person name="Blom J."/>
            <person name="Becker A."/>
            <person name="Baumgarth B."/>
            <person name="Fan B."/>
            <person name="Pukall R."/>
            <person name="Schumann P."/>
            <person name="Sproer C."/>
            <person name="Junge H."/>
            <person name="Vater J."/>
            <person name="Puhler A."/>
            <person name="Klenk H.P."/>
        </authorList>
    </citation>
    <scope>NUCLEOTIDE SEQUENCE [LARGE SCALE GENOMIC DNA]</scope>
    <source>
        <strain evidence="2">DSM 7</strain>
    </source>
</reference>
<keyword evidence="2" id="KW-1185">Reference proteome</keyword>
<sequence>MTPENTAAVLQRKTANVCLRALTDAGVFKMTAEGMQASQRFKKVLENGS</sequence>
<organism evidence="1 2">
    <name type="scientific">Bacillus amyloliquefaciens (strain ATCC 23350 / DSM 7 / BCRC 11601 / CCUG 28519 / NBRC 15535 / NRRL B-14393 / F)</name>
    <dbReference type="NCBI Taxonomy" id="692420"/>
    <lineage>
        <taxon>Bacteria</taxon>
        <taxon>Bacillati</taxon>
        <taxon>Bacillota</taxon>
        <taxon>Bacilli</taxon>
        <taxon>Bacillales</taxon>
        <taxon>Bacillaceae</taxon>
        <taxon>Bacillus</taxon>
        <taxon>Bacillus amyloliquefaciens group</taxon>
    </lineage>
</organism>
<keyword evidence="1" id="KW-0808">Transferase</keyword>
<dbReference type="Proteomes" id="UP000006562">
    <property type="component" value="Chromosome"/>
</dbReference>
<gene>
    <name evidence="1" type="primary">galT1</name>
    <name evidence="1" type="ordered locus">BAMF_1293</name>
</gene>
<reference evidence="2" key="2">
    <citation type="journal article" date="2011" name="J. Biotechnol.">
        <title>Genome sequence of B. amyloliquefaciens type strain DSM7(T) reveals differences to plant-associated B. amyloliquefaciens FZB42.</title>
        <authorList>
            <person name="Ruckert C."/>
            <person name="Blom J."/>
            <person name="Chen X."/>
            <person name="Reva O."/>
            <person name="Borriss R."/>
        </authorList>
    </citation>
    <scope>NUCLEOTIDE SEQUENCE [LARGE SCALE GENOMIC DNA]</scope>
    <source>
        <strain evidence="2">DSM 7</strain>
    </source>
</reference>
<keyword evidence="1" id="KW-0548">Nucleotidyltransferase</keyword>
<evidence type="ECO:0000313" key="1">
    <source>
        <dbReference type="EMBL" id="CBI42419.1"/>
    </source>
</evidence>
<dbReference type="KEGG" id="bao:BAMF_1293"/>
<evidence type="ECO:0000313" key="2">
    <source>
        <dbReference type="Proteomes" id="UP000006562"/>
    </source>
</evidence>
<proteinExistence type="predicted"/>
<dbReference type="GO" id="GO:0016779">
    <property type="term" value="F:nucleotidyltransferase activity"/>
    <property type="evidence" value="ECO:0007669"/>
    <property type="project" value="UniProtKB-KW"/>
</dbReference>